<dbReference type="OrthoDB" id="9883985at2759"/>
<dbReference type="GO" id="GO:0016020">
    <property type="term" value="C:membrane"/>
    <property type="evidence" value="ECO:0007669"/>
    <property type="project" value="UniProtKB-SubCell"/>
</dbReference>
<accession>A0A444V003</accession>
<dbReference type="AlphaFoldDB" id="A0A444V003"/>
<dbReference type="PANTHER" id="PTHR16736:SF3">
    <property type="entry name" value="CORTEXIN-1"/>
    <property type="match status" value="1"/>
</dbReference>
<feature type="region of interest" description="Disordered" evidence="5">
    <location>
        <begin position="1"/>
        <end position="28"/>
    </location>
</feature>
<keyword evidence="4 6" id="KW-0472">Membrane</keyword>
<sequence>MSDAPTLDYDLLSPGPSDGAPTAGPSLPGDAEQRTAFAFVGLLLVFLVVLVVRCFRVLLDPYSRMPSSSWGERKDGLERGQFDYALV</sequence>
<proteinExistence type="predicted"/>
<name>A0A444V003_ACIRT</name>
<evidence type="ECO:0000313" key="7">
    <source>
        <dbReference type="EMBL" id="RXM93771.1"/>
    </source>
</evidence>
<protein>
    <submittedName>
        <fullName evidence="7">Cortexin-2</fullName>
    </submittedName>
</protein>
<evidence type="ECO:0000256" key="6">
    <source>
        <dbReference type="SAM" id="Phobius"/>
    </source>
</evidence>
<evidence type="ECO:0000313" key="8">
    <source>
        <dbReference type="Proteomes" id="UP000289886"/>
    </source>
</evidence>
<keyword evidence="3 6" id="KW-1133">Transmembrane helix</keyword>
<evidence type="ECO:0000256" key="1">
    <source>
        <dbReference type="ARBA" id="ARBA00004167"/>
    </source>
</evidence>
<reference evidence="7 8" key="1">
    <citation type="submission" date="2019-01" db="EMBL/GenBank/DDBJ databases">
        <title>Draft Genome and Complete Hox-Cluster Characterization of the Sterlet Sturgeon (Acipenser ruthenus).</title>
        <authorList>
            <person name="Wei Q."/>
        </authorList>
    </citation>
    <scope>NUCLEOTIDE SEQUENCE [LARGE SCALE GENOMIC DNA]</scope>
    <source>
        <strain evidence="7">WHYD16114868_AA</strain>
        <tissue evidence="7">Blood</tissue>
    </source>
</reference>
<feature type="transmembrane region" description="Helical" evidence="6">
    <location>
        <begin position="36"/>
        <end position="59"/>
    </location>
</feature>
<keyword evidence="2 6" id="KW-0812">Transmembrane</keyword>
<evidence type="ECO:0000256" key="4">
    <source>
        <dbReference type="ARBA" id="ARBA00023136"/>
    </source>
</evidence>
<dbReference type="Pfam" id="PF11057">
    <property type="entry name" value="Cortexin"/>
    <property type="match status" value="1"/>
</dbReference>
<comment type="subcellular location">
    <subcellularLocation>
        <location evidence="1">Membrane</location>
        <topology evidence="1">Single-pass membrane protein</topology>
    </subcellularLocation>
</comment>
<evidence type="ECO:0000256" key="3">
    <source>
        <dbReference type="ARBA" id="ARBA00022989"/>
    </source>
</evidence>
<comment type="caution">
    <text evidence="7">The sequence shown here is derived from an EMBL/GenBank/DDBJ whole genome shotgun (WGS) entry which is preliminary data.</text>
</comment>
<keyword evidence="8" id="KW-1185">Reference proteome</keyword>
<evidence type="ECO:0000256" key="2">
    <source>
        <dbReference type="ARBA" id="ARBA00022692"/>
    </source>
</evidence>
<evidence type="ECO:0000256" key="5">
    <source>
        <dbReference type="SAM" id="MobiDB-lite"/>
    </source>
</evidence>
<organism evidence="7 8">
    <name type="scientific">Acipenser ruthenus</name>
    <name type="common">Sterlet sturgeon</name>
    <dbReference type="NCBI Taxonomy" id="7906"/>
    <lineage>
        <taxon>Eukaryota</taxon>
        <taxon>Metazoa</taxon>
        <taxon>Chordata</taxon>
        <taxon>Craniata</taxon>
        <taxon>Vertebrata</taxon>
        <taxon>Euteleostomi</taxon>
        <taxon>Actinopterygii</taxon>
        <taxon>Chondrostei</taxon>
        <taxon>Acipenseriformes</taxon>
        <taxon>Acipenseridae</taxon>
        <taxon>Acipenser</taxon>
    </lineage>
</organism>
<dbReference type="PANTHER" id="PTHR16736">
    <property type="entry name" value="CORTEXIN-1-RELATED"/>
    <property type="match status" value="1"/>
</dbReference>
<dbReference type="EMBL" id="SCEB01004141">
    <property type="protein sequence ID" value="RXM93771.1"/>
    <property type="molecule type" value="Genomic_DNA"/>
</dbReference>
<dbReference type="InterPro" id="IPR020066">
    <property type="entry name" value="Cortexin"/>
</dbReference>
<dbReference type="Proteomes" id="UP000289886">
    <property type="component" value="Unassembled WGS sequence"/>
</dbReference>
<gene>
    <name evidence="7" type="ORF">EOD39_18724</name>
</gene>